<dbReference type="eggNOG" id="COG1174">
    <property type="taxonomic scope" value="Bacteria"/>
</dbReference>
<dbReference type="GO" id="GO:0055085">
    <property type="term" value="P:transmembrane transport"/>
    <property type="evidence" value="ECO:0007669"/>
    <property type="project" value="InterPro"/>
</dbReference>
<feature type="transmembrane region" description="Helical" evidence="6">
    <location>
        <begin position="20"/>
        <end position="45"/>
    </location>
</feature>
<organism evidence="8 9">
    <name type="scientific">Pseudoramibacter alactolyticus ATCC 23263</name>
    <dbReference type="NCBI Taxonomy" id="887929"/>
    <lineage>
        <taxon>Bacteria</taxon>
        <taxon>Bacillati</taxon>
        <taxon>Bacillota</taxon>
        <taxon>Clostridia</taxon>
        <taxon>Eubacteriales</taxon>
        <taxon>Eubacteriaceae</taxon>
        <taxon>Pseudoramibacter</taxon>
    </lineage>
</organism>
<keyword evidence="2 6" id="KW-0813">Transport</keyword>
<dbReference type="AlphaFoldDB" id="E6MDM0"/>
<evidence type="ECO:0000256" key="6">
    <source>
        <dbReference type="RuleBase" id="RU363032"/>
    </source>
</evidence>
<evidence type="ECO:0000259" key="7">
    <source>
        <dbReference type="PROSITE" id="PS50928"/>
    </source>
</evidence>
<feature type="transmembrane region" description="Helical" evidence="6">
    <location>
        <begin position="79"/>
        <end position="97"/>
    </location>
</feature>
<evidence type="ECO:0000313" key="8">
    <source>
        <dbReference type="EMBL" id="EFV02820.1"/>
    </source>
</evidence>
<dbReference type="SUPFAM" id="SSF161098">
    <property type="entry name" value="MetI-like"/>
    <property type="match status" value="1"/>
</dbReference>
<dbReference type="HOGENOM" id="CLU_046113_7_2_9"/>
<evidence type="ECO:0000256" key="4">
    <source>
        <dbReference type="ARBA" id="ARBA00022989"/>
    </source>
</evidence>
<evidence type="ECO:0000256" key="2">
    <source>
        <dbReference type="ARBA" id="ARBA00022448"/>
    </source>
</evidence>
<evidence type="ECO:0000256" key="5">
    <source>
        <dbReference type="ARBA" id="ARBA00023136"/>
    </source>
</evidence>
<proteinExistence type="inferred from homology"/>
<dbReference type="CDD" id="cd06261">
    <property type="entry name" value="TM_PBP2"/>
    <property type="match status" value="1"/>
</dbReference>
<dbReference type="PANTHER" id="PTHR30177:SF4">
    <property type="entry name" value="OSMOPROTECTANT IMPORT PERMEASE PROTEIN OSMW"/>
    <property type="match status" value="1"/>
</dbReference>
<protein>
    <submittedName>
        <fullName evidence="8">ABC transporter, permease protein</fullName>
    </submittedName>
</protein>
<dbReference type="PROSITE" id="PS50928">
    <property type="entry name" value="ABC_TM1"/>
    <property type="match status" value="1"/>
</dbReference>
<evidence type="ECO:0000313" key="9">
    <source>
        <dbReference type="Proteomes" id="UP000004754"/>
    </source>
</evidence>
<feature type="transmembrane region" description="Helical" evidence="6">
    <location>
        <begin position="133"/>
        <end position="157"/>
    </location>
</feature>
<comment type="similarity">
    <text evidence="6">Belongs to the binding-protein-dependent transport system permease family.</text>
</comment>
<comment type="subcellular location">
    <subcellularLocation>
        <location evidence="6">Cell membrane</location>
        <topology evidence="6">Multi-pass membrane protein</topology>
    </subcellularLocation>
    <subcellularLocation>
        <location evidence="1">Membrane</location>
        <topology evidence="1">Multi-pass membrane protein</topology>
    </subcellularLocation>
</comment>
<dbReference type="PANTHER" id="PTHR30177">
    <property type="entry name" value="GLYCINE BETAINE/L-PROLINE TRANSPORT SYSTEM PERMEASE PROTEIN PROW"/>
    <property type="match status" value="1"/>
</dbReference>
<sequence>MRAMFIYWARHADGFVKGLLAHLAITGITLISSLVLAAALTLLIWRNRRLSAIVIQIFGAVYAIPSLALFAILIPITGLGMPTAVLVLTVYNQFLLLRNIIAGLEGINPAITEAATGMGMTPFQVLIRVQLPLAMPAIVAGIRLAVISTIGIATIAATVDAGGLGTLLFQGLRAMNLYKLIGATLLCFVVAAAVGAALRALEKRVTPQFESADPPETKGAVRNE</sequence>
<keyword evidence="5 6" id="KW-0472">Membrane</keyword>
<gene>
    <name evidence="8" type="ORF">HMP0721_0102</name>
</gene>
<evidence type="ECO:0000256" key="3">
    <source>
        <dbReference type="ARBA" id="ARBA00022692"/>
    </source>
</evidence>
<dbReference type="InterPro" id="IPR000515">
    <property type="entry name" value="MetI-like"/>
</dbReference>
<dbReference type="InterPro" id="IPR035906">
    <property type="entry name" value="MetI-like_sf"/>
</dbReference>
<dbReference type="EMBL" id="AEQN01000004">
    <property type="protein sequence ID" value="EFV02820.1"/>
    <property type="molecule type" value="Genomic_DNA"/>
</dbReference>
<dbReference type="GO" id="GO:0031460">
    <property type="term" value="P:glycine betaine transport"/>
    <property type="evidence" value="ECO:0007669"/>
    <property type="project" value="TreeGrafter"/>
</dbReference>
<feature type="transmembrane region" description="Helical" evidence="6">
    <location>
        <begin position="52"/>
        <end position="73"/>
    </location>
</feature>
<dbReference type="Proteomes" id="UP000004754">
    <property type="component" value="Unassembled WGS sequence"/>
</dbReference>
<comment type="caution">
    <text evidence="8">The sequence shown here is derived from an EMBL/GenBank/DDBJ whole genome shotgun (WGS) entry which is preliminary data.</text>
</comment>
<dbReference type="InterPro" id="IPR051204">
    <property type="entry name" value="ABC_transp_perm/SBD"/>
</dbReference>
<dbReference type="STRING" id="887929.HMP0721_0102"/>
<dbReference type="Pfam" id="PF00528">
    <property type="entry name" value="BPD_transp_1"/>
    <property type="match status" value="1"/>
</dbReference>
<name>E6MDM0_9FIRM</name>
<dbReference type="RefSeq" id="WP_006597520.1">
    <property type="nucleotide sequence ID" value="NZ_GL622359.1"/>
</dbReference>
<accession>E6MDM0</accession>
<feature type="domain" description="ABC transmembrane type-1" evidence="7">
    <location>
        <begin position="19"/>
        <end position="199"/>
    </location>
</feature>
<evidence type="ECO:0000256" key="1">
    <source>
        <dbReference type="ARBA" id="ARBA00004141"/>
    </source>
</evidence>
<keyword evidence="4 6" id="KW-1133">Transmembrane helix</keyword>
<dbReference type="GO" id="GO:0005886">
    <property type="term" value="C:plasma membrane"/>
    <property type="evidence" value="ECO:0007669"/>
    <property type="project" value="UniProtKB-SubCell"/>
</dbReference>
<keyword evidence="3 6" id="KW-0812">Transmembrane</keyword>
<keyword evidence="9" id="KW-1185">Reference proteome</keyword>
<reference evidence="8 9" key="1">
    <citation type="submission" date="2010-12" db="EMBL/GenBank/DDBJ databases">
        <authorList>
            <person name="Muzny D."/>
            <person name="Qin X."/>
            <person name="Deng J."/>
            <person name="Jiang H."/>
            <person name="Liu Y."/>
            <person name="Qu J."/>
            <person name="Song X.-Z."/>
            <person name="Zhang L."/>
            <person name="Thornton R."/>
            <person name="Coyle M."/>
            <person name="Francisco L."/>
            <person name="Jackson L."/>
            <person name="Javaid M."/>
            <person name="Korchina V."/>
            <person name="Kovar C."/>
            <person name="Mata R."/>
            <person name="Mathew T."/>
            <person name="Ngo R."/>
            <person name="Nguyen L."/>
            <person name="Nguyen N."/>
            <person name="Okwuonu G."/>
            <person name="Ongeri F."/>
            <person name="Pham C."/>
            <person name="Simmons D."/>
            <person name="Wilczek-Boney K."/>
            <person name="Hale W."/>
            <person name="Jakkamsetti A."/>
            <person name="Pham P."/>
            <person name="Ruth R."/>
            <person name="San Lucas F."/>
            <person name="Warren J."/>
            <person name="Zhang J."/>
            <person name="Zhao Z."/>
            <person name="Zhou C."/>
            <person name="Zhu D."/>
            <person name="Lee S."/>
            <person name="Bess C."/>
            <person name="Blankenburg K."/>
            <person name="Forbes L."/>
            <person name="Fu Q."/>
            <person name="Gubbala S."/>
            <person name="Hirani K."/>
            <person name="Jayaseelan J.C."/>
            <person name="Lara F."/>
            <person name="Munidasa M."/>
            <person name="Palculict T."/>
            <person name="Patil S."/>
            <person name="Pu L.-L."/>
            <person name="Saada N."/>
            <person name="Tang L."/>
            <person name="Weissenberger G."/>
            <person name="Zhu Y."/>
            <person name="Hemphill L."/>
            <person name="Shang Y."/>
            <person name="Youmans B."/>
            <person name="Ayvaz T."/>
            <person name="Ross M."/>
            <person name="Santibanez J."/>
            <person name="Aqrawi P."/>
            <person name="Gross S."/>
            <person name="Joshi V."/>
            <person name="Fowler G."/>
            <person name="Nazareth L."/>
            <person name="Reid J."/>
            <person name="Worley K."/>
            <person name="Petrosino J."/>
            <person name="Highlander S."/>
            <person name="Gibbs R."/>
        </authorList>
    </citation>
    <scope>NUCLEOTIDE SEQUENCE [LARGE SCALE GENOMIC DNA]</scope>
    <source>
        <strain evidence="8 9">ATCC 23263</strain>
    </source>
</reference>
<dbReference type="Gene3D" id="1.10.3720.10">
    <property type="entry name" value="MetI-like"/>
    <property type="match status" value="1"/>
</dbReference>
<feature type="transmembrane region" description="Helical" evidence="6">
    <location>
        <begin position="177"/>
        <end position="198"/>
    </location>
</feature>